<evidence type="ECO:0000313" key="2">
    <source>
        <dbReference type="EMBL" id="PKK88389.1"/>
    </source>
</evidence>
<evidence type="ECO:0000313" key="3">
    <source>
        <dbReference type="Proteomes" id="UP000233256"/>
    </source>
</evidence>
<feature type="region of interest" description="Disordered" evidence="1">
    <location>
        <begin position="35"/>
        <end position="58"/>
    </location>
</feature>
<comment type="caution">
    <text evidence="2">The sequence shown here is derived from an EMBL/GenBank/DDBJ whole genome shotgun (WGS) entry which is preliminary data.</text>
</comment>
<accession>A0A2N1PJ92</accession>
<dbReference type="Proteomes" id="UP000233256">
    <property type="component" value="Unassembled WGS sequence"/>
</dbReference>
<proteinExistence type="predicted"/>
<dbReference type="EMBL" id="PGXC01000049">
    <property type="protein sequence ID" value="PKK88389.1"/>
    <property type="molecule type" value="Genomic_DNA"/>
</dbReference>
<organism evidence="2 3">
    <name type="scientific">Candidatus Wallbacteria bacterium HGW-Wallbacteria-1</name>
    <dbReference type="NCBI Taxonomy" id="2013854"/>
    <lineage>
        <taxon>Bacteria</taxon>
        <taxon>Candidatus Walliibacteriota</taxon>
    </lineage>
</organism>
<gene>
    <name evidence="2" type="ORF">CVV64_19070</name>
</gene>
<name>A0A2N1PJ92_9BACT</name>
<sequence length="90" mass="10230">MRKAKPADSECYRMFAMRSDEDQIRRTIEQGRRLVQKAAEPQPHHRNQPSQFTRKAQPADSECASECASESGSGTFECLIPLWLKKSAFA</sequence>
<reference evidence="2 3" key="1">
    <citation type="journal article" date="2017" name="ISME J.">
        <title>Potential for microbial H2 and metal transformations associated with novel bacteria and archaea in deep terrestrial subsurface sediments.</title>
        <authorList>
            <person name="Hernsdorf A.W."/>
            <person name="Amano Y."/>
            <person name="Miyakawa K."/>
            <person name="Ise K."/>
            <person name="Suzuki Y."/>
            <person name="Anantharaman K."/>
            <person name="Probst A."/>
            <person name="Burstein D."/>
            <person name="Thomas B.C."/>
            <person name="Banfield J.F."/>
        </authorList>
    </citation>
    <scope>NUCLEOTIDE SEQUENCE [LARGE SCALE GENOMIC DNA]</scope>
    <source>
        <strain evidence="2">HGW-Wallbacteria-1</strain>
    </source>
</reference>
<protein>
    <submittedName>
        <fullName evidence="2">Uncharacterized protein</fullName>
    </submittedName>
</protein>
<dbReference type="AlphaFoldDB" id="A0A2N1PJ92"/>
<evidence type="ECO:0000256" key="1">
    <source>
        <dbReference type="SAM" id="MobiDB-lite"/>
    </source>
</evidence>